<dbReference type="PATRIC" id="fig|1122985.7.peg.2529"/>
<name>A0A069QHK0_HOYLO</name>
<dbReference type="PANTHER" id="PTHR36435">
    <property type="entry name" value="SLR1288 PROTEIN"/>
    <property type="match status" value="1"/>
</dbReference>
<sequence>MKKNNRLILDVLGYIVVFIAVQFVVSLVALYLDDSIKHPPSASAKALTLSSVVSSVILIALFVWRKWAPISRYYIQQKPWGVLIWAILAGLGAILPLQWLYEQMNITMTDDVKHLFESIMGSRWGYLALGILAPVAEELVFRGAILRSLMNYFNHRLPWIPIVASALLFGAVHGNMAQFANAFTMGLLLGWLYYRTHSIVPGVVLHWVNNTVAYTMYKLMPEMNDGQLIDLFHGDNKLMYMGLFCSLLVLLPSLFQLNKRMTTGSKPSSNMLKF</sequence>
<comment type="caution">
    <text evidence="3">The sequence shown here is derived from an EMBL/GenBank/DDBJ whole genome shotgun (WGS) entry which is preliminary data.</text>
</comment>
<evidence type="ECO:0000259" key="2">
    <source>
        <dbReference type="Pfam" id="PF02517"/>
    </source>
</evidence>
<feature type="transmembrane region" description="Helical" evidence="1">
    <location>
        <begin position="238"/>
        <end position="257"/>
    </location>
</feature>
<dbReference type="InterPro" id="IPR003675">
    <property type="entry name" value="Rce1/LyrA-like_dom"/>
</dbReference>
<gene>
    <name evidence="3" type="ORF">HMPREF1991_02442</name>
</gene>
<proteinExistence type="predicted"/>
<dbReference type="HOGENOM" id="CLU_066413_1_1_10"/>
<dbReference type="EMBL" id="JNGW01000105">
    <property type="protein sequence ID" value="KDR51519.1"/>
    <property type="molecule type" value="Genomic_DNA"/>
</dbReference>
<feature type="transmembrane region" description="Helical" evidence="1">
    <location>
        <begin position="124"/>
        <end position="145"/>
    </location>
</feature>
<keyword evidence="1" id="KW-0812">Transmembrane</keyword>
<feature type="transmembrane region" description="Helical" evidence="1">
    <location>
        <begin position="80"/>
        <end position="101"/>
    </location>
</feature>
<dbReference type="InterPro" id="IPR052710">
    <property type="entry name" value="CAAX_protease"/>
</dbReference>
<reference evidence="3 4" key="1">
    <citation type="submission" date="2013-08" db="EMBL/GenBank/DDBJ databases">
        <authorList>
            <person name="Weinstock G."/>
            <person name="Sodergren E."/>
            <person name="Wylie T."/>
            <person name="Fulton L."/>
            <person name="Fulton R."/>
            <person name="Fronick C."/>
            <person name="O'Laughlin M."/>
            <person name="Godfrey J."/>
            <person name="Miner T."/>
            <person name="Herter B."/>
            <person name="Appelbaum E."/>
            <person name="Cordes M."/>
            <person name="Lek S."/>
            <person name="Wollam A."/>
            <person name="Pepin K.H."/>
            <person name="Palsikar V.B."/>
            <person name="Mitreva M."/>
            <person name="Wilson R.K."/>
        </authorList>
    </citation>
    <scope>NUCLEOTIDE SEQUENCE [LARGE SCALE GENOMIC DNA]</scope>
    <source>
        <strain evidence="3 4">ATCC 15930</strain>
    </source>
</reference>
<keyword evidence="4" id="KW-1185">Reference proteome</keyword>
<organism evidence="3 4">
    <name type="scientific">Hoylesella loescheii DSM 19665 = JCM 12249 = ATCC 15930</name>
    <dbReference type="NCBI Taxonomy" id="1122985"/>
    <lineage>
        <taxon>Bacteria</taxon>
        <taxon>Pseudomonadati</taxon>
        <taxon>Bacteroidota</taxon>
        <taxon>Bacteroidia</taxon>
        <taxon>Bacteroidales</taxon>
        <taxon>Prevotellaceae</taxon>
        <taxon>Hoylesella</taxon>
    </lineage>
</organism>
<feature type="transmembrane region" description="Helical" evidence="1">
    <location>
        <begin position="44"/>
        <end position="64"/>
    </location>
</feature>
<feature type="domain" description="CAAX prenyl protease 2/Lysostaphin resistance protein A-like" evidence="2">
    <location>
        <begin position="124"/>
        <end position="212"/>
    </location>
</feature>
<dbReference type="GO" id="GO:0006508">
    <property type="term" value="P:proteolysis"/>
    <property type="evidence" value="ECO:0007669"/>
    <property type="project" value="UniProtKB-KW"/>
</dbReference>
<keyword evidence="1" id="KW-1133">Transmembrane helix</keyword>
<dbReference type="Proteomes" id="UP000027442">
    <property type="component" value="Unassembled WGS sequence"/>
</dbReference>
<feature type="transmembrane region" description="Helical" evidence="1">
    <location>
        <begin position="12"/>
        <end position="32"/>
    </location>
</feature>
<evidence type="ECO:0000313" key="4">
    <source>
        <dbReference type="Proteomes" id="UP000027442"/>
    </source>
</evidence>
<dbReference type="RefSeq" id="WP_009237055.1">
    <property type="nucleotide sequence ID" value="NZ_KB899211.1"/>
</dbReference>
<evidence type="ECO:0000256" key="1">
    <source>
        <dbReference type="SAM" id="Phobius"/>
    </source>
</evidence>
<feature type="transmembrane region" description="Helical" evidence="1">
    <location>
        <begin position="157"/>
        <end position="179"/>
    </location>
</feature>
<dbReference type="eggNOG" id="COG1266">
    <property type="taxonomic scope" value="Bacteria"/>
</dbReference>
<keyword evidence="3" id="KW-0645">Protease</keyword>
<dbReference type="GO" id="GO:0004175">
    <property type="term" value="F:endopeptidase activity"/>
    <property type="evidence" value="ECO:0007669"/>
    <property type="project" value="UniProtKB-ARBA"/>
</dbReference>
<protein>
    <submittedName>
        <fullName evidence="3">CAAX amino terminal protease family protein</fullName>
    </submittedName>
</protein>
<accession>A0A069QHK0</accession>
<keyword evidence="3" id="KW-0378">Hydrolase</keyword>
<dbReference type="AlphaFoldDB" id="A0A069QHK0"/>
<dbReference type="PANTHER" id="PTHR36435:SF1">
    <property type="entry name" value="CAAX AMINO TERMINAL PROTEASE FAMILY PROTEIN"/>
    <property type="match status" value="1"/>
</dbReference>
<dbReference type="Pfam" id="PF02517">
    <property type="entry name" value="Rce1-like"/>
    <property type="match status" value="1"/>
</dbReference>
<evidence type="ECO:0000313" key="3">
    <source>
        <dbReference type="EMBL" id="KDR51519.1"/>
    </source>
</evidence>
<dbReference type="GO" id="GO:0080120">
    <property type="term" value="P:CAAX-box protein maturation"/>
    <property type="evidence" value="ECO:0007669"/>
    <property type="project" value="UniProtKB-ARBA"/>
</dbReference>
<keyword evidence="1" id="KW-0472">Membrane</keyword>